<keyword evidence="6" id="KW-1185">Reference proteome</keyword>
<dbReference type="SUPFAM" id="SSF55073">
    <property type="entry name" value="Nucleotide cyclase"/>
    <property type="match status" value="1"/>
</dbReference>
<dbReference type="CDD" id="cd01949">
    <property type="entry name" value="GGDEF"/>
    <property type="match status" value="1"/>
</dbReference>
<feature type="transmembrane region" description="Helical" evidence="1">
    <location>
        <begin position="12"/>
        <end position="31"/>
    </location>
</feature>
<dbReference type="PROSITE" id="PS50112">
    <property type="entry name" value="PAS"/>
    <property type="match status" value="1"/>
</dbReference>
<dbReference type="PROSITE" id="PS50887">
    <property type="entry name" value="GGDEF"/>
    <property type="match status" value="1"/>
</dbReference>
<dbReference type="EMBL" id="AP023356">
    <property type="protein sequence ID" value="BCJ43477.1"/>
    <property type="molecule type" value="Genomic_DNA"/>
</dbReference>
<dbReference type="SMART" id="SM00267">
    <property type="entry name" value="GGDEF"/>
    <property type="match status" value="1"/>
</dbReference>
<keyword evidence="1" id="KW-1133">Transmembrane helix</keyword>
<sequence>MRPLTRRTSAGDPILVGLAALAAVVTLWYLLVPAGVAAQVITYRTLQPLLNIGLTVMSVRAARMPMLPRAARRFWYALGLGGAVLALGNASQAALTWWHPTVAAVGMNPFQSVCQVVGTTIPLIVMLSYPLGLETARKRVSFWFDTITVLIATAMVAWYLSAGAALDGRQIVDSLLNCGISVVTVFAVVKLMISGSRPFTRAAAICGVATVGTAGLLEAVSQPLLHGAHLGALLAANLLPAYLSTAIPRLQQLRLRADPKALAVRQRPYSRLPYLAVAVTDAVLAVALLHHGLDAQTWILLGGVPLITAVVVMRQLMAFADNDRLLRQVSRQEERFRALVRHASEITYIVDGSGTVSYASPATVRVLGIEPDEAVGRTWGWNAHPEDLDALRATVAELLANPGMSVTFEMRVRHADGGWRWLETVSTNLIDDPSVAGLVCNARDVSAARQLQEELRRQASHDPLTGLGNRALFTERLAALSRQQTAVILIDLDDFKPVNDTLGHHVGDALLIAAGQRLRSAVRPGDTVVRLGGDEFAVLLPGADGEFGTAVAARIGQAFAEPVLFDGLRLSIKASFGVVDGELDPGGELLRRADEAMYAVKRAGKPAAANR</sequence>
<dbReference type="Pfam" id="PF08447">
    <property type="entry name" value="PAS_3"/>
    <property type="match status" value="1"/>
</dbReference>
<evidence type="ECO:0000313" key="5">
    <source>
        <dbReference type="EMBL" id="BCJ43477.1"/>
    </source>
</evidence>
<dbReference type="NCBIfam" id="TIGR00229">
    <property type="entry name" value="sensory_box"/>
    <property type="match status" value="1"/>
</dbReference>
<name>A0ABN6CD68_9ACTN</name>
<organism evidence="5 6">
    <name type="scientific">Actinoplanes ianthinogenes</name>
    <dbReference type="NCBI Taxonomy" id="122358"/>
    <lineage>
        <taxon>Bacteria</taxon>
        <taxon>Bacillati</taxon>
        <taxon>Actinomycetota</taxon>
        <taxon>Actinomycetes</taxon>
        <taxon>Micromonosporales</taxon>
        <taxon>Micromonosporaceae</taxon>
        <taxon>Actinoplanes</taxon>
    </lineage>
</organism>
<keyword evidence="1" id="KW-0812">Transmembrane</keyword>
<dbReference type="Proteomes" id="UP000676967">
    <property type="component" value="Chromosome"/>
</dbReference>
<feature type="transmembrane region" description="Helical" evidence="1">
    <location>
        <begin position="174"/>
        <end position="192"/>
    </location>
</feature>
<gene>
    <name evidence="5" type="ORF">Aiant_41340</name>
</gene>
<dbReference type="InterPro" id="IPR001610">
    <property type="entry name" value="PAC"/>
</dbReference>
<proteinExistence type="predicted"/>
<reference evidence="5 6" key="1">
    <citation type="submission" date="2020-08" db="EMBL/GenBank/DDBJ databases">
        <title>Whole genome shotgun sequence of Actinoplanes ianthinogenes NBRC 13996.</title>
        <authorList>
            <person name="Komaki H."/>
            <person name="Tamura T."/>
        </authorList>
    </citation>
    <scope>NUCLEOTIDE SEQUENCE [LARGE SCALE GENOMIC DNA]</scope>
    <source>
        <strain evidence="5 6">NBRC 13996</strain>
    </source>
</reference>
<dbReference type="RefSeq" id="WP_189332129.1">
    <property type="nucleotide sequence ID" value="NZ_AP023356.1"/>
</dbReference>
<dbReference type="PANTHER" id="PTHR44757">
    <property type="entry name" value="DIGUANYLATE CYCLASE DGCP"/>
    <property type="match status" value="1"/>
</dbReference>
<evidence type="ECO:0008006" key="7">
    <source>
        <dbReference type="Google" id="ProtNLM"/>
    </source>
</evidence>
<dbReference type="InterPro" id="IPR013655">
    <property type="entry name" value="PAS_fold_3"/>
</dbReference>
<dbReference type="Pfam" id="PF00990">
    <property type="entry name" value="GGDEF"/>
    <property type="match status" value="1"/>
</dbReference>
<feature type="transmembrane region" description="Helical" evidence="1">
    <location>
        <begin position="272"/>
        <end position="292"/>
    </location>
</feature>
<feature type="transmembrane region" description="Helical" evidence="1">
    <location>
        <begin position="43"/>
        <end position="62"/>
    </location>
</feature>
<keyword evidence="1" id="KW-0472">Membrane</keyword>
<evidence type="ECO:0000313" key="6">
    <source>
        <dbReference type="Proteomes" id="UP000676967"/>
    </source>
</evidence>
<dbReference type="InterPro" id="IPR000160">
    <property type="entry name" value="GGDEF_dom"/>
</dbReference>
<evidence type="ECO:0000259" key="4">
    <source>
        <dbReference type="PROSITE" id="PS50887"/>
    </source>
</evidence>
<dbReference type="InterPro" id="IPR000014">
    <property type="entry name" value="PAS"/>
</dbReference>
<feature type="transmembrane region" description="Helical" evidence="1">
    <location>
        <begin position="110"/>
        <end position="130"/>
    </location>
</feature>
<dbReference type="InterPro" id="IPR035965">
    <property type="entry name" value="PAS-like_dom_sf"/>
</dbReference>
<dbReference type="PROSITE" id="PS50113">
    <property type="entry name" value="PAC"/>
    <property type="match status" value="1"/>
</dbReference>
<dbReference type="CDD" id="cd00130">
    <property type="entry name" value="PAS"/>
    <property type="match status" value="1"/>
</dbReference>
<feature type="domain" description="PAS" evidence="2">
    <location>
        <begin position="332"/>
        <end position="402"/>
    </location>
</feature>
<feature type="transmembrane region" description="Helical" evidence="1">
    <location>
        <begin position="74"/>
        <end position="98"/>
    </location>
</feature>
<protein>
    <recommendedName>
        <fullName evidence="7">PAS domain S-box-containing protein/diguanylate cyclase (GGDEF)-like protein</fullName>
    </recommendedName>
</protein>
<feature type="transmembrane region" description="Helical" evidence="1">
    <location>
        <begin position="298"/>
        <end position="317"/>
    </location>
</feature>
<feature type="domain" description="PAC" evidence="3">
    <location>
        <begin position="406"/>
        <end position="457"/>
    </location>
</feature>
<dbReference type="InterPro" id="IPR052155">
    <property type="entry name" value="Biofilm_reg_signaling"/>
</dbReference>
<dbReference type="InterPro" id="IPR000700">
    <property type="entry name" value="PAS-assoc_C"/>
</dbReference>
<dbReference type="SMART" id="SM00086">
    <property type="entry name" value="PAC"/>
    <property type="match status" value="1"/>
</dbReference>
<feature type="transmembrane region" description="Helical" evidence="1">
    <location>
        <begin position="229"/>
        <end position="251"/>
    </location>
</feature>
<feature type="domain" description="GGDEF" evidence="4">
    <location>
        <begin position="483"/>
        <end position="611"/>
    </location>
</feature>
<evidence type="ECO:0000259" key="2">
    <source>
        <dbReference type="PROSITE" id="PS50112"/>
    </source>
</evidence>
<accession>A0ABN6CD68</accession>
<dbReference type="InterPro" id="IPR029787">
    <property type="entry name" value="Nucleotide_cyclase"/>
</dbReference>
<feature type="transmembrane region" description="Helical" evidence="1">
    <location>
        <begin position="199"/>
        <end position="217"/>
    </location>
</feature>
<dbReference type="Gene3D" id="3.30.70.270">
    <property type="match status" value="1"/>
</dbReference>
<dbReference type="Gene3D" id="3.30.450.20">
    <property type="entry name" value="PAS domain"/>
    <property type="match status" value="1"/>
</dbReference>
<evidence type="ECO:0000256" key="1">
    <source>
        <dbReference type="SAM" id="Phobius"/>
    </source>
</evidence>
<dbReference type="PANTHER" id="PTHR44757:SF2">
    <property type="entry name" value="BIOFILM ARCHITECTURE MAINTENANCE PROTEIN MBAA"/>
    <property type="match status" value="1"/>
</dbReference>
<dbReference type="SUPFAM" id="SSF55785">
    <property type="entry name" value="PYP-like sensor domain (PAS domain)"/>
    <property type="match status" value="1"/>
</dbReference>
<dbReference type="InterPro" id="IPR043128">
    <property type="entry name" value="Rev_trsase/Diguanyl_cyclase"/>
</dbReference>
<feature type="transmembrane region" description="Helical" evidence="1">
    <location>
        <begin position="142"/>
        <end position="162"/>
    </location>
</feature>
<dbReference type="NCBIfam" id="TIGR00254">
    <property type="entry name" value="GGDEF"/>
    <property type="match status" value="1"/>
</dbReference>
<dbReference type="SMART" id="SM00091">
    <property type="entry name" value="PAS"/>
    <property type="match status" value="1"/>
</dbReference>
<evidence type="ECO:0000259" key="3">
    <source>
        <dbReference type="PROSITE" id="PS50113"/>
    </source>
</evidence>